<sequence length="681" mass="76463">MNPISSRPCISNHTISLAILKTPSSRSLFSSPKRGEWGHNRRLLTWLVRTRAKAKEVVLGTPSVAVEKGKYSYDVETLINKLSSHCRDRERERERDSLQNYTYILNNSYLDFSSCTTTLGENWTSRAYGVKTRVRRFRQRTIQVSCESFGITSSKSQFFIASFVLIFRAIFSLEESIFEEYEQIDLRFKWLLTENVFIRVCEIADRDWGLKSPASYCRLSPPVAASYCRFLLLVVVSHQSCLPHDTETYPPFASHSAPTFVCAKRRARLHFVVPSSSPRLHFVVVVAGHPLPSSSSSLVLASPPCSSPWSSCISLVIVLVLHRGSSLASRRLAGRPASRLLLLSHRASSSRISRSVAGRLASRLLLSHLADSLVVPHRASSSRIAPPPLASPGRWSSRIALLLSHLADSLVVPHRASSLCISGRWSAPLSLGRRRQLPGRRRAWSAVAPALPGACLPVGKKNISSYLHVTNLRASTFMIDLKNPSSLSSPISSKSTTVNQLSAFFHEYQQQMGFKRDYPSYAAVVYKLSRRRHFEVLQTFLDHIRDNNIRCQETIFIAVMQHYGDCGLSDRAIQLFKQIPSSIAIDQNSHSIASSMFNTVKNFAGTGKEFAGTGKERVYYWLRNLKHGILQEPAKNFICNIHGRKTAICLKKYRKDPPTVVTYNTLIGFLCKKGDMEKAFR</sequence>
<protein>
    <recommendedName>
        <fullName evidence="6">Pentatricopeptide repeat-containing protein</fullName>
    </recommendedName>
</protein>
<accession>A0AAP0LEC8</accession>
<dbReference type="PROSITE" id="PS51375">
    <property type="entry name" value="PPR"/>
    <property type="match status" value="1"/>
</dbReference>
<dbReference type="NCBIfam" id="TIGR00756">
    <property type="entry name" value="PPR"/>
    <property type="match status" value="1"/>
</dbReference>
<evidence type="ECO:0000313" key="4">
    <source>
        <dbReference type="EMBL" id="KAK9169426.1"/>
    </source>
</evidence>
<feature type="repeat" description="PPR" evidence="3">
    <location>
        <begin position="659"/>
        <end position="681"/>
    </location>
</feature>
<dbReference type="EMBL" id="JBBNAF010000001">
    <property type="protein sequence ID" value="KAK9169426.1"/>
    <property type="molecule type" value="Genomic_DNA"/>
</dbReference>
<dbReference type="Pfam" id="PF12854">
    <property type="entry name" value="PPR_1"/>
    <property type="match status" value="1"/>
</dbReference>
<name>A0AAP0LEC8_9MAGN</name>
<gene>
    <name evidence="4" type="ORF">Syun_001566</name>
</gene>
<keyword evidence="5" id="KW-1185">Reference proteome</keyword>
<keyword evidence="2" id="KW-0677">Repeat</keyword>
<proteinExistence type="inferred from homology"/>
<comment type="similarity">
    <text evidence="1">Belongs to the PPR family. P subfamily.</text>
</comment>
<dbReference type="PANTHER" id="PTHR47447:SF15">
    <property type="entry name" value="OS02G0120000 PROTEIN"/>
    <property type="match status" value="1"/>
</dbReference>
<dbReference type="Proteomes" id="UP001420932">
    <property type="component" value="Unassembled WGS sequence"/>
</dbReference>
<organism evidence="4 5">
    <name type="scientific">Stephania yunnanensis</name>
    <dbReference type="NCBI Taxonomy" id="152371"/>
    <lineage>
        <taxon>Eukaryota</taxon>
        <taxon>Viridiplantae</taxon>
        <taxon>Streptophyta</taxon>
        <taxon>Embryophyta</taxon>
        <taxon>Tracheophyta</taxon>
        <taxon>Spermatophyta</taxon>
        <taxon>Magnoliopsida</taxon>
        <taxon>Ranunculales</taxon>
        <taxon>Menispermaceae</taxon>
        <taxon>Menispermoideae</taxon>
        <taxon>Cissampelideae</taxon>
        <taxon>Stephania</taxon>
    </lineage>
</organism>
<dbReference type="Gene3D" id="1.25.40.10">
    <property type="entry name" value="Tetratricopeptide repeat domain"/>
    <property type="match status" value="1"/>
</dbReference>
<evidence type="ECO:0000256" key="2">
    <source>
        <dbReference type="ARBA" id="ARBA00022737"/>
    </source>
</evidence>
<dbReference type="AlphaFoldDB" id="A0AAP0LEC8"/>
<comment type="caution">
    <text evidence="4">The sequence shown here is derived from an EMBL/GenBank/DDBJ whole genome shotgun (WGS) entry which is preliminary data.</text>
</comment>
<dbReference type="PANTHER" id="PTHR47447">
    <property type="entry name" value="OS03G0856100 PROTEIN"/>
    <property type="match status" value="1"/>
</dbReference>
<reference evidence="4 5" key="1">
    <citation type="submission" date="2024-01" db="EMBL/GenBank/DDBJ databases">
        <title>Genome assemblies of Stephania.</title>
        <authorList>
            <person name="Yang L."/>
        </authorList>
    </citation>
    <scope>NUCLEOTIDE SEQUENCE [LARGE SCALE GENOMIC DNA]</scope>
    <source>
        <strain evidence="4">YNDBR</strain>
        <tissue evidence="4">Leaf</tissue>
    </source>
</reference>
<evidence type="ECO:0000313" key="5">
    <source>
        <dbReference type="Proteomes" id="UP001420932"/>
    </source>
</evidence>
<evidence type="ECO:0008006" key="6">
    <source>
        <dbReference type="Google" id="ProtNLM"/>
    </source>
</evidence>
<dbReference type="InterPro" id="IPR002885">
    <property type="entry name" value="PPR_rpt"/>
</dbReference>
<evidence type="ECO:0000256" key="1">
    <source>
        <dbReference type="ARBA" id="ARBA00007626"/>
    </source>
</evidence>
<dbReference type="InterPro" id="IPR011990">
    <property type="entry name" value="TPR-like_helical_dom_sf"/>
</dbReference>
<evidence type="ECO:0000256" key="3">
    <source>
        <dbReference type="PROSITE-ProRule" id="PRU00708"/>
    </source>
</evidence>